<dbReference type="EMBL" id="JBAFUR010000003">
    <property type="protein sequence ID" value="MFG1253139.1"/>
    <property type="molecule type" value="Genomic_DNA"/>
</dbReference>
<dbReference type="Pfam" id="PF01841">
    <property type="entry name" value="Transglut_core"/>
    <property type="match status" value="1"/>
</dbReference>
<evidence type="ECO:0000313" key="3">
    <source>
        <dbReference type="EMBL" id="MFG1253139.1"/>
    </source>
</evidence>
<gene>
    <name evidence="3" type="ORF">V5F30_13100</name>
</gene>
<dbReference type="SMART" id="SM00460">
    <property type="entry name" value="TGc"/>
    <property type="match status" value="1"/>
</dbReference>
<dbReference type="RefSeq" id="WP_394009192.1">
    <property type="nucleotide sequence ID" value="NZ_JBAFUR010000003.1"/>
</dbReference>
<sequence length="379" mass="40476">MTTRRDFLKAGALAGVSAGAAALLPRAAFAQAAAQTAPAARVFAPTVGNWRSFQITTTVEILKPAGTVQAWLPVASFSNPDWFKPGENTWTTNAKTAKMVRDARSGADMLHLAWAEGEPAPKVELVSRATSRDFAVDLTKPGNPAPLTAEERRRNTAATDLIPTDGIVKATSDKIIAGKASELEKVHAIFEWIVENTYRNAATRGCGIGDIAALLKSGDLGGKCADLNALFVGLVRAQGIAARDVYGLRVVPSRFGYKSLGANSEIVTKAQHCRAEVFLSEFGWTPMDPADVRKVVLEEPPGKLALDDPKVVAARKALFGSWEGNWFAYNTAHDVALPGFDGPHLGFLMYPQAVSAGGLLDCLDPDNFKYTIRAAEIAV</sequence>
<evidence type="ECO:0000256" key="1">
    <source>
        <dbReference type="SAM" id="SignalP"/>
    </source>
</evidence>
<feature type="chain" id="PRO_5046913420" evidence="1">
    <location>
        <begin position="33"/>
        <end position="379"/>
    </location>
</feature>
<feature type="domain" description="Transglutaminase-like" evidence="2">
    <location>
        <begin position="216"/>
        <end position="291"/>
    </location>
</feature>
<evidence type="ECO:0000313" key="4">
    <source>
        <dbReference type="Proteomes" id="UP001604043"/>
    </source>
</evidence>
<dbReference type="Proteomes" id="UP001604043">
    <property type="component" value="Unassembled WGS sequence"/>
</dbReference>
<reference evidence="3 4" key="1">
    <citation type="submission" date="2024-02" db="EMBL/GenBank/DDBJ databases">
        <title>Expansion and revision of Xanthobacter and proposal of Roseixanthobacter gen. nov.</title>
        <authorList>
            <person name="Soltysiak M.P.M."/>
            <person name="Jalihal A."/>
            <person name="Ory A."/>
            <person name="Chrisophersen C."/>
            <person name="Lee A.D."/>
            <person name="Boulton J."/>
            <person name="Springer M."/>
        </authorList>
    </citation>
    <scope>NUCLEOTIDE SEQUENCE [LARGE SCALE GENOMIC DNA]</scope>
    <source>
        <strain evidence="3 4">CB5</strain>
    </source>
</reference>
<dbReference type="SUPFAM" id="SSF54001">
    <property type="entry name" value="Cysteine proteinases"/>
    <property type="match status" value="1"/>
</dbReference>
<dbReference type="InterPro" id="IPR019546">
    <property type="entry name" value="TAT_signal_bac_arc"/>
</dbReference>
<dbReference type="InterPro" id="IPR006311">
    <property type="entry name" value="TAT_signal"/>
</dbReference>
<dbReference type="Gene3D" id="3.10.620.30">
    <property type="match status" value="1"/>
</dbReference>
<organism evidence="3 4">
    <name type="scientific">Xanthobacter aminoxidans</name>
    <dbReference type="NCBI Taxonomy" id="186280"/>
    <lineage>
        <taxon>Bacteria</taxon>
        <taxon>Pseudomonadati</taxon>
        <taxon>Pseudomonadota</taxon>
        <taxon>Alphaproteobacteria</taxon>
        <taxon>Hyphomicrobiales</taxon>
        <taxon>Xanthobacteraceae</taxon>
        <taxon>Xanthobacter</taxon>
    </lineage>
</organism>
<dbReference type="NCBIfam" id="TIGR01409">
    <property type="entry name" value="TAT_signal_seq"/>
    <property type="match status" value="1"/>
</dbReference>
<dbReference type="PANTHER" id="PTHR38339:SF1">
    <property type="entry name" value="TRANSGLUTAMINASE-LIKE DOMAIN-CONTAINING PROTEIN"/>
    <property type="match status" value="1"/>
</dbReference>
<dbReference type="InterPro" id="IPR002931">
    <property type="entry name" value="Transglutaminase-like"/>
</dbReference>
<proteinExistence type="predicted"/>
<dbReference type="InterPro" id="IPR038765">
    <property type="entry name" value="Papain-like_cys_pep_sf"/>
</dbReference>
<accession>A0ABW6ZJB6</accession>
<feature type="signal peptide" evidence="1">
    <location>
        <begin position="1"/>
        <end position="32"/>
    </location>
</feature>
<name>A0ABW6ZJB6_9HYPH</name>
<evidence type="ECO:0000259" key="2">
    <source>
        <dbReference type="SMART" id="SM00460"/>
    </source>
</evidence>
<dbReference type="PANTHER" id="PTHR38339">
    <property type="entry name" value="TRANSGLUTAMINASE DOMAIN PROTEIN"/>
    <property type="match status" value="1"/>
</dbReference>
<dbReference type="PROSITE" id="PS51318">
    <property type="entry name" value="TAT"/>
    <property type="match status" value="1"/>
</dbReference>
<comment type="caution">
    <text evidence="3">The sequence shown here is derived from an EMBL/GenBank/DDBJ whole genome shotgun (WGS) entry which is preliminary data.</text>
</comment>
<protein>
    <submittedName>
        <fullName evidence="3">Transglutaminase-like domain-containing protein</fullName>
    </submittedName>
</protein>
<keyword evidence="1" id="KW-0732">Signal</keyword>
<keyword evidence="4" id="KW-1185">Reference proteome</keyword>